<evidence type="ECO:0000256" key="1">
    <source>
        <dbReference type="ARBA" id="ARBA00000826"/>
    </source>
</evidence>
<dbReference type="SUPFAM" id="SSF51011">
    <property type="entry name" value="Glycosyl hydrolase domain"/>
    <property type="match status" value="1"/>
</dbReference>
<evidence type="ECO:0000313" key="8">
    <source>
        <dbReference type="EMBL" id="CAL5219263.1"/>
    </source>
</evidence>
<sequence>MPLITADPTVGSAPFRLQAAYILPNSTPVLPRSIRAKSRRNTDISKFHYNIVSPPRGAFRPSATKGYSADGMDVAAVDEDLLAHEEHLKYRYRQFLQTKEALEKAEGSLTDFAKGYEKLGFRREGNTVVYREWCPAATSAQLIGDFNGWGGTHMEEDGLGVWKAVLPDDPQGRPAIAHGSRVKIRLQHPDGYFVDRIPAWIKWATVAAGQMGAKYDGIYWDPPQQERHQWQHERPTGELPSLRVYEAHVGMSSEEPKVASYAEFKDNVLPRIAKLGYNAIQLMAVQEHAYYASFGYHVTNPFAASSRSGNPEMLKALIDEAHRLGLRVLLDVVHSHVSSNADDGLAGYDFGQKEEDSYFCSGERGYHTQWDSRLFNYKNWEVLRYLLSNLRWWLEEYRFDGFRFDGVTSMLYWHHGINMAFSGNYNEYFSPATNVDAVVYLMLANDLIHQLSPQAITVAEDVSGMPTLCRPVAEGGVGFDYRLGMGTPDLWVKLVKEQRDENWSMSALVSSLCNRRRSERTVGYVESHDQSLVGDQTLAWRLMGAEMYTGMSTMQPETPVIARGVSLHKIVRTLTMALGGEGWLGFMGNEFGHPEWIDFPREGNGWSHDYCRRQWSLADAEHLRYKYMNAWDEAMQRLDEEYGFLSSEHLMVSYSGDKEQVIVAERGPLVFVFNFSPYNDYEGYKIGTPEPGRYKAIASSDDKQYGGQGRIDNTIEHFTHPEGTPGMRETNFNDRAFSMKVYAPSRTVGIYARMPEQGK</sequence>
<comment type="caution">
    <text evidence="8">The sequence shown here is derived from an EMBL/GenBank/DDBJ whole genome shotgun (WGS) entry which is preliminary data.</text>
</comment>
<dbReference type="Pfam" id="PF00128">
    <property type="entry name" value="Alpha-amylase"/>
    <property type="match status" value="1"/>
</dbReference>
<evidence type="ECO:0000256" key="3">
    <source>
        <dbReference type="ARBA" id="ARBA00009000"/>
    </source>
</evidence>
<evidence type="ECO:0000256" key="2">
    <source>
        <dbReference type="ARBA" id="ARBA00004602"/>
    </source>
</evidence>
<dbReference type="Gene3D" id="2.60.40.10">
    <property type="entry name" value="Immunoglobulins"/>
    <property type="match status" value="1"/>
</dbReference>
<protein>
    <recommendedName>
        <fullName evidence="4">1,4-alpha-glucan branching enzyme</fullName>
        <ecNumber evidence="4">2.4.1.18</ecNumber>
    </recommendedName>
</protein>
<proteinExistence type="inferred from homology"/>
<dbReference type="CDD" id="cd02854">
    <property type="entry name" value="E_set_GBE_euk_N"/>
    <property type="match status" value="1"/>
</dbReference>
<dbReference type="SMART" id="SM00642">
    <property type="entry name" value="Aamy"/>
    <property type="match status" value="1"/>
</dbReference>
<dbReference type="Proteomes" id="UP001497392">
    <property type="component" value="Unassembled WGS sequence"/>
</dbReference>
<gene>
    <name evidence="8" type="primary">g1061</name>
    <name evidence="8" type="ORF">VP750_LOCUS922</name>
</gene>
<keyword evidence="6" id="KW-0934">Plastid</keyword>
<dbReference type="InterPro" id="IPR006047">
    <property type="entry name" value="GH13_cat_dom"/>
</dbReference>
<evidence type="ECO:0000256" key="6">
    <source>
        <dbReference type="ARBA" id="ARBA00023234"/>
    </source>
</evidence>
<feature type="domain" description="Glycosyl hydrolase family 13 catalytic" evidence="7">
    <location>
        <begin position="264"/>
        <end position="635"/>
    </location>
</feature>
<dbReference type="InterPro" id="IPR037439">
    <property type="entry name" value="Branching_enzy"/>
</dbReference>
<dbReference type="InterPro" id="IPR013783">
    <property type="entry name" value="Ig-like_fold"/>
</dbReference>
<dbReference type="Gene3D" id="3.20.20.80">
    <property type="entry name" value="Glycosidases"/>
    <property type="match status" value="1"/>
</dbReference>
<dbReference type="PANTHER" id="PTHR43651">
    <property type="entry name" value="1,4-ALPHA-GLUCAN-BRANCHING ENZYME"/>
    <property type="match status" value="1"/>
</dbReference>
<accession>A0ABP1FH54</accession>
<keyword evidence="5" id="KW-0808">Transferase</keyword>
<dbReference type="Gene3D" id="2.60.40.1180">
    <property type="entry name" value="Golgi alpha-mannosidase II"/>
    <property type="match status" value="1"/>
</dbReference>
<reference evidence="8 9" key="1">
    <citation type="submission" date="2024-06" db="EMBL/GenBank/DDBJ databases">
        <authorList>
            <person name="Kraege A."/>
            <person name="Thomma B."/>
        </authorList>
    </citation>
    <scope>NUCLEOTIDE SEQUENCE [LARGE SCALE GENOMIC DNA]</scope>
</reference>
<dbReference type="Pfam" id="PF02922">
    <property type="entry name" value="CBM_48"/>
    <property type="match status" value="1"/>
</dbReference>
<organism evidence="8 9">
    <name type="scientific">Coccomyxa viridis</name>
    <dbReference type="NCBI Taxonomy" id="1274662"/>
    <lineage>
        <taxon>Eukaryota</taxon>
        <taxon>Viridiplantae</taxon>
        <taxon>Chlorophyta</taxon>
        <taxon>core chlorophytes</taxon>
        <taxon>Trebouxiophyceae</taxon>
        <taxon>Trebouxiophyceae incertae sedis</taxon>
        <taxon>Coccomyxaceae</taxon>
        <taxon>Coccomyxa</taxon>
    </lineage>
</organism>
<dbReference type="SUPFAM" id="SSF81296">
    <property type="entry name" value="E set domains"/>
    <property type="match status" value="1"/>
</dbReference>
<dbReference type="InterPro" id="IPR014756">
    <property type="entry name" value="Ig_E-set"/>
</dbReference>
<evidence type="ECO:0000259" key="7">
    <source>
        <dbReference type="SMART" id="SM00642"/>
    </source>
</evidence>
<evidence type="ECO:0000256" key="5">
    <source>
        <dbReference type="ARBA" id="ARBA00022679"/>
    </source>
</evidence>
<comment type="subcellular location">
    <subcellularLocation>
        <location evidence="2">Plastid</location>
        <location evidence="2">Amyloplast</location>
    </subcellularLocation>
</comment>
<keyword evidence="9" id="KW-1185">Reference proteome</keyword>
<comment type="similarity">
    <text evidence="3">Belongs to the glycosyl hydrolase 13 family. GlgB subfamily.</text>
</comment>
<evidence type="ECO:0000256" key="4">
    <source>
        <dbReference type="ARBA" id="ARBA00012541"/>
    </source>
</evidence>
<dbReference type="InterPro" id="IPR006048">
    <property type="entry name" value="A-amylase/branching_C"/>
</dbReference>
<keyword evidence="6" id="KW-0035">Amyloplast</keyword>
<dbReference type="EC" id="2.4.1.18" evidence="4"/>
<dbReference type="PIRSF" id="PIRSF000463">
    <property type="entry name" value="GlgB"/>
    <property type="match status" value="1"/>
</dbReference>
<name>A0ABP1FH54_9CHLO</name>
<evidence type="ECO:0000313" key="9">
    <source>
        <dbReference type="Proteomes" id="UP001497392"/>
    </source>
</evidence>
<dbReference type="CDD" id="cd11321">
    <property type="entry name" value="AmyAc_bac_euk_BE"/>
    <property type="match status" value="1"/>
</dbReference>
<dbReference type="PANTHER" id="PTHR43651:SF2">
    <property type="entry name" value="1,4-ALPHA-GLUCAN-BRANCHING ENZYME, CHLOROPLASTIC_AMYLOPLASTIC"/>
    <property type="match status" value="1"/>
</dbReference>
<dbReference type="Pfam" id="PF02806">
    <property type="entry name" value="Alpha-amylase_C"/>
    <property type="match status" value="1"/>
</dbReference>
<dbReference type="SUPFAM" id="SSF51445">
    <property type="entry name" value="(Trans)glycosidases"/>
    <property type="match status" value="1"/>
</dbReference>
<dbReference type="InterPro" id="IPR004193">
    <property type="entry name" value="Glyco_hydro_13_N"/>
</dbReference>
<dbReference type="InterPro" id="IPR013780">
    <property type="entry name" value="Glyco_hydro_b"/>
</dbReference>
<dbReference type="InterPro" id="IPR017853">
    <property type="entry name" value="GH"/>
</dbReference>
<comment type="catalytic activity">
    <reaction evidence="1">
        <text>Transfers a segment of a (1-&gt;4)-alpha-D-glucan chain to a primary hydroxy group in a similar glucan chain.</text>
        <dbReference type="EC" id="2.4.1.18"/>
    </reaction>
</comment>
<dbReference type="EMBL" id="CAXHTA020000002">
    <property type="protein sequence ID" value="CAL5219263.1"/>
    <property type="molecule type" value="Genomic_DNA"/>
</dbReference>